<organism evidence="1 2">
    <name type="scientific">Xanthomonas phage Suba</name>
    <dbReference type="NCBI Taxonomy" id="2674975"/>
    <lineage>
        <taxon>Viruses</taxon>
        <taxon>Duplodnaviria</taxon>
        <taxon>Heunggongvirae</taxon>
        <taxon>Uroviricota</taxon>
        <taxon>Caudoviricetes</taxon>
        <taxon>Stanbaylleyvirinae</taxon>
        <taxon>Subavirus</taxon>
        <taxon>Subavirus suba</taxon>
    </lineage>
</organism>
<dbReference type="Proteomes" id="UP000464334">
    <property type="component" value="Chromosome"/>
</dbReference>
<dbReference type="EMBL" id="LR743530">
    <property type="protein sequence ID" value="CAA2409893.1"/>
    <property type="molecule type" value="Genomic_DNA"/>
</dbReference>
<dbReference type="RefSeq" id="YP_010742810.1">
    <property type="nucleotide sequence ID" value="NC_073092.1"/>
</dbReference>
<evidence type="ECO:0000313" key="1">
    <source>
        <dbReference type="EMBL" id="CAA2409893.1"/>
    </source>
</evidence>
<sequence length="201" mass="21236">MAKSKFDLSAIIAATSGSNAGALVHTSAKQFSNPKAYEKAIEDGLIEVNPSMTNANGEVATRATEKGIASMTESTTATPAAEKSAAPAFEIQDGATLTPIDRGTGLTGGTERYPFSKLGVGQSFFVAATAENADPAKSMASTVSSASKRYATETGETKQRGDKTVPVLAYERKFELRRRTAEQEQADGFKPQAGVRIYRTK</sequence>
<accession>A0A679K429</accession>
<dbReference type="GeneID" id="79707350"/>
<evidence type="ECO:0000313" key="2">
    <source>
        <dbReference type="Proteomes" id="UP000464334"/>
    </source>
</evidence>
<protein>
    <submittedName>
        <fullName evidence="1">Phage protein</fullName>
    </submittedName>
</protein>
<name>A0A679K429_9CAUD</name>
<dbReference type="Pfam" id="PF23978">
    <property type="entry name" value="DUF7303"/>
    <property type="match status" value="1"/>
</dbReference>
<dbReference type="InterPro" id="IPR055727">
    <property type="entry name" value="DUF7303"/>
</dbReference>
<keyword evidence="2" id="KW-1185">Reference proteome</keyword>
<dbReference type="KEGG" id="vg:79707350"/>
<proteinExistence type="predicted"/>
<reference evidence="1 2" key="1">
    <citation type="submission" date="2019-12" db="EMBL/GenBank/DDBJ databases">
        <authorList>
            <person name="Ansaldi M."/>
            <person name="Clavijo F."/>
        </authorList>
    </citation>
    <scope>NUCLEOTIDE SEQUENCE [LARGE SCALE GENOMIC DNA]</scope>
</reference>